<dbReference type="Pfam" id="PF24644">
    <property type="entry name" value="DUF7638"/>
    <property type="match status" value="1"/>
</dbReference>
<sequence length="338" mass="38258">MSKQPTFRIVDGERIPGLSRPVFVRNGDHHYLEQLGIYADGVIDCWEELLTLEEFAADLRRGRIVTRFEEGARAAVHATVEWEFSKVNGHLTPESLYAEIRDDIDDLNGRPDSTARALRALQEFRADPTEKRRAVLRAAYEEIPEHERHAALADHSVGDIPLYDLAMGPGGNVTAEDYQEALDYFDEEWGDPLEWLARQDQEPEPADGSVLLHEWHAPEDWSEDASPSAALRNEYPAPVRIVDVTYRNVHEAWLAVDPAPEARTAVMAALLRAKYDQHPELADLLMATGSTRILYRANSFTLSEVTFWGYEGAGRNWMGRLLEATRAELHARRLGLPH</sequence>
<evidence type="ECO:0000256" key="1">
    <source>
        <dbReference type="ARBA" id="ARBA00000022"/>
    </source>
</evidence>
<evidence type="ECO:0000313" key="5">
    <source>
        <dbReference type="EMBL" id="MCQ8774402.1"/>
    </source>
</evidence>
<feature type="domain" description="DUF7638" evidence="3">
    <location>
        <begin position="5"/>
        <end position="111"/>
    </location>
</feature>
<dbReference type="Gene3D" id="1.10.357.40">
    <property type="entry name" value="YbiA-like"/>
    <property type="match status" value="1"/>
</dbReference>
<protein>
    <submittedName>
        <fullName evidence="5">NADAR family protein</fullName>
    </submittedName>
</protein>
<evidence type="ECO:0000313" key="6">
    <source>
        <dbReference type="Proteomes" id="UP001142374"/>
    </source>
</evidence>
<comment type="caution">
    <text evidence="5">The sequence shown here is derived from an EMBL/GenBank/DDBJ whole genome shotgun (WGS) entry which is preliminary data.</text>
</comment>
<keyword evidence="6" id="KW-1185">Reference proteome</keyword>
<dbReference type="CDD" id="cd15457">
    <property type="entry name" value="NADAR"/>
    <property type="match status" value="1"/>
</dbReference>
<dbReference type="InterPro" id="IPR037238">
    <property type="entry name" value="YbiA-like_sf"/>
</dbReference>
<dbReference type="InterPro" id="IPR056055">
    <property type="entry name" value="DUF7638"/>
</dbReference>
<comment type="catalytic activity">
    <reaction evidence="2">
        <text>2,5-diamino-6-hydroxy-4-(5-phosphoribosylamino)-pyrimidine + H2O = 2,5,6-triamino-4-hydroxypyrimidine + D-ribose 5-phosphate</text>
        <dbReference type="Rhea" id="RHEA:23436"/>
        <dbReference type="ChEBI" id="CHEBI:15377"/>
        <dbReference type="ChEBI" id="CHEBI:58614"/>
        <dbReference type="ChEBI" id="CHEBI:78346"/>
        <dbReference type="ChEBI" id="CHEBI:137796"/>
    </reaction>
</comment>
<dbReference type="InterPro" id="IPR056056">
    <property type="entry name" value="DUF7639"/>
</dbReference>
<organism evidence="5 6">
    <name type="scientific">Streptomyces telluris</name>
    <dbReference type="NCBI Taxonomy" id="2720021"/>
    <lineage>
        <taxon>Bacteria</taxon>
        <taxon>Bacillati</taxon>
        <taxon>Actinomycetota</taxon>
        <taxon>Actinomycetes</taxon>
        <taxon>Kitasatosporales</taxon>
        <taxon>Streptomycetaceae</taxon>
        <taxon>Streptomyces</taxon>
    </lineage>
</organism>
<evidence type="ECO:0000259" key="4">
    <source>
        <dbReference type="Pfam" id="PF24645"/>
    </source>
</evidence>
<accession>A0A9X2RPX5</accession>
<evidence type="ECO:0000256" key="2">
    <source>
        <dbReference type="ARBA" id="ARBA00000751"/>
    </source>
</evidence>
<evidence type="ECO:0000259" key="3">
    <source>
        <dbReference type="Pfam" id="PF24644"/>
    </source>
</evidence>
<feature type="domain" description="DUF7639" evidence="4">
    <location>
        <begin position="112"/>
        <end position="188"/>
    </location>
</feature>
<dbReference type="InterPro" id="IPR012816">
    <property type="entry name" value="NADAR"/>
</dbReference>
<dbReference type="Proteomes" id="UP001142374">
    <property type="component" value="Unassembled WGS sequence"/>
</dbReference>
<reference evidence="5" key="1">
    <citation type="submission" date="2022-06" db="EMBL/GenBank/DDBJ databases">
        <title>WGS of actinobacteria.</title>
        <authorList>
            <person name="Thawai C."/>
        </authorList>
    </citation>
    <scope>NUCLEOTIDE SEQUENCE</scope>
    <source>
        <strain evidence="5">AA8</strain>
    </source>
</reference>
<proteinExistence type="predicted"/>
<comment type="catalytic activity">
    <reaction evidence="1">
        <text>5-amino-6-(5-phospho-D-ribosylamino)uracil + H2O = 5,6-diaminouracil + D-ribose 5-phosphate</text>
        <dbReference type="Rhea" id="RHEA:55020"/>
        <dbReference type="ChEBI" id="CHEBI:15377"/>
        <dbReference type="ChEBI" id="CHEBI:46252"/>
        <dbReference type="ChEBI" id="CHEBI:58453"/>
        <dbReference type="ChEBI" id="CHEBI:78346"/>
    </reaction>
</comment>
<dbReference type="SUPFAM" id="SSF143990">
    <property type="entry name" value="YbiA-like"/>
    <property type="match status" value="1"/>
</dbReference>
<dbReference type="RefSeq" id="WP_168094013.1">
    <property type="nucleotide sequence ID" value="NZ_JAATER010000199.1"/>
</dbReference>
<name>A0A9X2RPX5_9ACTN</name>
<dbReference type="Pfam" id="PF24645">
    <property type="entry name" value="DUF7639"/>
    <property type="match status" value="1"/>
</dbReference>
<dbReference type="EMBL" id="JANIID010000043">
    <property type="protein sequence ID" value="MCQ8774402.1"/>
    <property type="molecule type" value="Genomic_DNA"/>
</dbReference>
<dbReference type="AlphaFoldDB" id="A0A9X2RPX5"/>
<gene>
    <name evidence="5" type="ORF">NQU55_32275</name>
</gene>